<name>A0A1Y2F7U7_PROLT</name>
<dbReference type="GO" id="GO:0004408">
    <property type="term" value="F:holocytochrome-c synthase activity"/>
    <property type="evidence" value="ECO:0007669"/>
    <property type="project" value="UniProtKB-EC"/>
</dbReference>
<comment type="subcellular location">
    <subcellularLocation>
        <location evidence="1 10">Mitochondrion inner membrane</location>
    </subcellularLocation>
</comment>
<evidence type="ECO:0000256" key="9">
    <source>
        <dbReference type="ARBA" id="ARBA00023239"/>
    </source>
</evidence>
<evidence type="ECO:0000256" key="5">
    <source>
        <dbReference type="ARBA" id="ARBA00022792"/>
    </source>
</evidence>
<keyword evidence="3 10" id="KW-0349">Heme</keyword>
<evidence type="ECO:0000313" key="13">
    <source>
        <dbReference type="Proteomes" id="UP000193685"/>
    </source>
</evidence>
<dbReference type="GeneID" id="63789089"/>
<keyword evidence="4 10" id="KW-0479">Metal-binding</keyword>
<keyword evidence="5 10" id="KW-0999">Mitochondrion inner membrane</keyword>
<feature type="region of interest" description="Disordered" evidence="11">
    <location>
        <begin position="1"/>
        <end position="52"/>
    </location>
</feature>
<evidence type="ECO:0000256" key="10">
    <source>
        <dbReference type="RuleBase" id="RU363130"/>
    </source>
</evidence>
<organism evidence="12 13">
    <name type="scientific">Protomyces lactucae-debilis</name>
    <dbReference type="NCBI Taxonomy" id="2754530"/>
    <lineage>
        <taxon>Eukaryota</taxon>
        <taxon>Fungi</taxon>
        <taxon>Dikarya</taxon>
        <taxon>Ascomycota</taxon>
        <taxon>Taphrinomycotina</taxon>
        <taxon>Taphrinomycetes</taxon>
        <taxon>Taphrinales</taxon>
        <taxon>Protomycetaceae</taxon>
        <taxon>Protomyces</taxon>
    </lineage>
</organism>
<dbReference type="AlphaFoldDB" id="A0A1Y2F7U7"/>
<evidence type="ECO:0000256" key="7">
    <source>
        <dbReference type="ARBA" id="ARBA00023128"/>
    </source>
</evidence>
<evidence type="ECO:0000313" key="12">
    <source>
        <dbReference type="EMBL" id="ORY79951.1"/>
    </source>
</evidence>
<dbReference type="EC" id="4.4.1.17" evidence="10"/>
<comment type="similarity">
    <text evidence="2 10">Belongs to the cytochrome c-type heme lyase family.</text>
</comment>
<feature type="compositionally biased region" description="Polar residues" evidence="11">
    <location>
        <begin position="1"/>
        <end position="25"/>
    </location>
</feature>
<reference evidence="12 13" key="1">
    <citation type="submission" date="2016-07" db="EMBL/GenBank/DDBJ databases">
        <title>Pervasive Adenine N6-methylation of Active Genes in Fungi.</title>
        <authorList>
            <consortium name="DOE Joint Genome Institute"/>
            <person name="Mondo S.J."/>
            <person name="Dannebaum R.O."/>
            <person name="Kuo R.C."/>
            <person name="Labutti K."/>
            <person name="Haridas S."/>
            <person name="Kuo A."/>
            <person name="Salamov A."/>
            <person name="Ahrendt S.R."/>
            <person name="Lipzen A."/>
            <person name="Sullivan W."/>
            <person name="Andreopoulos W.B."/>
            <person name="Clum A."/>
            <person name="Lindquist E."/>
            <person name="Daum C."/>
            <person name="Ramamoorthy G.K."/>
            <person name="Gryganskyi A."/>
            <person name="Culley D."/>
            <person name="Magnuson J.K."/>
            <person name="James T.Y."/>
            <person name="O'Malley M.A."/>
            <person name="Stajich J.E."/>
            <person name="Spatafora J.W."/>
            <person name="Visel A."/>
            <person name="Grigoriev I.V."/>
        </authorList>
    </citation>
    <scope>NUCLEOTIDE SEQUENCE [LARGE SCALE GENOMIC DNA]</scope>
    <source>
        <strain evidence="12 13">12-1054</strain>
    </source>
</reference>
<gene>
    <name evidence="12" type="ORF">BCR37DRAFT_79511</name>
</gene>
<comment type="catalytic activity">
    <reaction evidence="10">
        <text>holo-[cytochrome c] = apo-[cytochrome c] + heme b</text>
        <dbReference type="Rhea" id="RHEA:22648"/>
        <dbReference type="Rhea" id="RHEA-COMP:10725"/>
        <dbReference type="Rhea" id="RHEA-COMP:10726"/>
        <dbReference type="ChEBI" id="CHEBI:29950"/>
        <dbReference type="ChEBI" id="CHEBI:60344"/>
        <dbReference type="ChEBI" id="CHEBI:83739"/>
        <dbReference type="EC" id="4.4.1.17"/>
    </reaction>
</comment>
<evidence type="ECO:0000256" key="11">
    <source>
        <dbReference type="SAM" id="MobiDB-lite"/>
    </source>
</evidence>
<comment type="caution">
    <text evidence="12">The sequence shown here is derived from an EMBL/GenBank/DDBJ whole genome shotgun (WGS) entry which is preliminary data.</text>
</comment>
<dbReference type="InterPro" id="IPR000511">
    <property type="entry name" value="Holocyt_c/c1_synthase"/>
</dbReference>
<dbReference type="STRING" id="56484.A0A1Y2F7U7"/>
<evidence type="ECO:0000256" key="1">
    <source>
        <dbReference type="ARBA" id="ARBA00004273"/>
    </source>
</evidence>
<dbReference type="GO" id="GO:0005743">
    <property type="term" value="C:mitochondrial inner membrane"/>
    <property type="evidence" value="ECO:0007669"/>
    <property type="project" value="UniProtKB-SubCell"/>
</dbReference>
<sequence length="253" mass="27879">MSWFWSSENKNNASSCPVQHTQPSASCPVDNKLPAPPSSDEAASCPVVKDGQVNPRNFMPEFSQRPISARQKGALPTQRTISTIPKAAMDNDPAPPVAEGQKDGLWVYPSPQQFFNAVLKKGFTDTEERDVPAMVQIHNQVNERAWQEILAWEADKAQPCGGPKLVQFRGDATVLTPKARMLGWLGYARPFDTHFWTVDRCGTKVEYVIDFYKGKQGGSSASSGKLAMPSFYLDVRPAGVEGFPSRLARALHL</sequence>
<dbReference type="Pfam" id="PF01265">
    <property type="entry name" value="Cyto_heme_lyase"/>
    <property type="match status" value="1"/>
</dbReference>
<evidence type="ECO:0000256" key="6">
    <source>
        <dbReference type="ARBA" id="ARBA00023004"/>
    </source>
</evidence>
<dbReference type="Proteomes" id="UP000193685">
    <property type="component" value="Unassembled WGS sequence"/>
</dbReference>
<dbReference type="OrthoDB" id="4243at2759"/>
<proteinExistence type="inferred from homology"/>
<evidence type="ECO:0000256" key="3">
    <source>
        <dbReference type="ARBA" id="ARBA00022617"/>
    </source>
</evidence>
<accession>A0A1Y2F7U7</accession>
<keyword evidence="7 10" id="KW-0496">Mitochondrion</keyword>
<dbReference type="EMBL" id="MCFI01000014">
    <property type="protein sequence ID" value="ORY79951.1"/>
    <property type="molecule type" value="Genomic_DNA"/>
</dbReference>
<dbReference type="RefSeq" id="XP_040724085.1">
    <property type="nucleotide sequence ID" value="XM_040872490.1"/>
</dbReference>
<dbReference type="PROSITE" id="PS00821">
    <property type="entry name" value="CYTO_HEME_LYASE_1"/>
    <property type="match status" value="1"/>
</dbReference>
<keyword evidence="13" id="KW-1185">Reference proteome</keyword>
<evidence type="ECO:0000256" key="2">
    <source>
        <dbReference type="ARBA" id="ARBA00007255"/>
    </source>
</evidence>
<evidence type="ECO:0000256" key="8">
    <source>
        <dbReference type="ARBA" id="ARBA00023136"/>
    </source>
</evidence>
<keyword evidence="8 10" id="KW-0472">Membrane</keyword>
<dbReference type="PANTHER" id="PTHR12743:SF0">
    <property type="entry name" value="HOLOCYTOCHROME C-TYPE SYNTHASE"/>
    <property type="match status" value="1"/>
</dbReference>
<keyword evidence="9 10" id="KW-0456">Lyase</keyword>
<comment type="function">
    <text evidence="10">Lyase that catalyzes the covalent linking of the heme group to the cytochrome C apoprotein to produce the mature functional cytochrome.</text>
</comment>
<evidence type="ECO:0000256" key="4">
    <source>
        <dbReference type="ARBA" id="ARBA00022723"/>
    </source>
</evidence>
<protein>
    <recommendedName>
        <fullName evidence="10">Holocytochrome c-type synthase</fullName>
        <ecNumber evidence="10">4.4.1.17</ecNumber>
    </recommendedName>
</protein>
<dbReference type="PANTHER" id="PTHR12743">
    <property type="entry name" value="CYTOCHROME C1 HEME LYASE"/>
    <property type="match status" value="1"/>
</dbReference>
<dbReference type="GO" id="GO:0046872">
    <property type="term" value="F:metal ion binding"/>
    <property type="evidence" value="ECO:0007669"/>
    <property type="project" value="UniProtKB-KW"/>
</dbReference>
<keyword evidence="6 10" id="KW-0408">Iron</keyword>